<name>A0ABS7PJS8_9SPHN</name>
<feature type="domain" description="Activator of Hsp90 ATPase homologue 1/2-like C-terminal" evidence="2">
    <location>
        <begin position="16"/>
        <end position="164"/>
    </location>
</feature>
<dbReference type="Proteomes" id="UP000706039">
    <property type="component" value="Unassembled WGS sequence"/>
</dbReference>
<dbReference type="InterPro" id="IPR023393">
    <property type="entry name" value="START-like_dom_sf"/>
</dbReference>
<keyword evidence="4" id="KW-1185">Reference proteome</keyword>
<organism evidence="3 4">
    <name type="scientific">Sphingomonas colocasiae</name>
    <dbReference type="NCBI Taxonomy" id="1848973"/>
    <lineage>
        <taxon>Bacteria</taxon>
        <taxon>Pseudomonadati</taxon>
        <taxon>Pseudomonadota</taxon>
        <taxon>Alphaproteobacteria</taxon>
        <taxon>Sphingomonadales</taxon>
        <taxon>Sphingomonadaceae</taxon>
        <taxon>Sphingomonas</taxon>
    </lineage>
</organism>
<comment type="caution">
    <text evidence="3">The sequence shown here is derived from an EMBL/GenBank/DDBJ whole genome shotgun (WGS) entry which is preliminary data.</text>
</comment>
<sequence>MTETNNAHFTLTRMLDAPRALVWRAWTDPALLARWFGPKGTATTVLAHDPRPGGVTHLRMDMPGGGAIWARFVHREVTEPTRLSWVHSFADERGELARAPFFDGIWPLELLNSVVFEEDGARTRMTLTSETIGATAEECRIFIEQIPSMNEGWGGSFEQLDAVLASQPA</sequence>
<protein>
    <submittedName>
        <fullName evidence="3">SRPBCC domain-containing protein</fullName>
    </submittedName>
</protein>
<proteinExistence type="inferred from homology"/>
<evidence type="ECO:0000313" key="3">
    <source>
        <dbReference type="EMBL" id="MBY8821541.1"/>
    </source>
</evidence>
<dbReference type="InterPro" id="IPR013538">
    <property type="entry name" value="ASHA1/2-like_C"/>
</dbReference>
<accession>A0ABS7PJS8</accession>
<dbReference type="RefSeq" id="WP_222988653.1">
    <property type="nucleotide sequence ID" value="NZ_JAINVV010000003.1"/>
</dbReference>
<gene>
    <name evidence="3" type="ORF">K7G82_04510</name>
</gene>
<dbReference type="Gene3D" id="3.30.530.20">
    <property type="match status" value="1"/>
</dbReference>
<evidence type="ECO:0000313" key="4">
    <source>
        <dbReference type="Proteomes" id="UP000706039"/>
    </source>
</evidence>
<reference evidence="3 4" key="1">
    <citation type="submission" date="2021-08" db="EMBL/GenBank/DDBJ databases">
        <authorList>
            <person name="Tuo L."/>
        </authorList>
    </citation>
    <scope>NUCLEOTIDE SEQUENCE [LARGE SCALE GENOMIC DNA]</scope>
    <source>
        <strain evidence="3 4">JCM 31229</strain>
    </source>
</reference>
<dbReference type="SUPFAM" id="SSF55961">
    <property type="entry name" value="Bet v1-like"/>
    <property type="match status" value="1"/>
</dbReference>
<evidence type="ECO:0000259" key="2">
    <source>
        <dbReference type="Pfam" id="PF08327"/>
    </source>
</evidence>
<comment type="similarity">
    <text evidence="1">Belongs to the AHA1 family.</text>
</comment>
<dbReference type="Pfam" id="PF08327">
    <property type="entry name" value="AHSA1"/>
    <property type="match status" value="1"/>
</dbReference>
<evidence type="ECO:0000256" key="1">
    <source>
        <dbReference type="ARBA" id="ARBA00006817"/>
    </source>
</evidence>
<dbReference type="EMBL" id="JAINVV010000003">
    <property type="protein sequence ID" value="MBY8821541.1"/>
    <property type="molecule type" value="Genomic_DNA"/>
</dbReference>